<protein>
    <submittedName>
        <fullName evidence="1">Uncharacterized protein</fullName>
    </submittedName>
</protein>
<dbReference type="EMBL" id="RPOK01000005">
    <property type="protein sequence ID" value="RPJ65290.1"/>
    <property type="molecule type" value="Genomic_DNA"/>
</dbReference>
<reference evidence="1 2" key="1">
    <citation type="submission" date="2018-11" db="EMBL/GenBank/DDBJ databases">
        <authorList>
            <person name="Ye M.-Q."/>
            <person name="Du Z.-J."/>
        </authorList>
    </citation>
    <scope>NUCLEOTIDE SEQUENCE [LARGE SCALE GENOMIC DNA]</scope>
    <source>
        <strain evidence="1 2">U0105</strain>
    </source>
</reference>
<gene>
    <name evidence="1" type="ORF">DRW07_15395</name>
</gene>
<accession>A0A3N5XXR4</accession>
<evidence type="ECO:0000313" key="1">
    <source>
        <dbReference type="EMBL" id="RPJ65290.1"/>
    </source>
</evidence>
<dbReference type="RefSeq" id="WP_124028837.1">
    <property type="nucleotide sequence ID" value="NZ_JBHRSN010000014.1"/>
</dbReference>
<organism evidence="1 2">
    <name type="scientific">Alteromonas sediminis</name>
    <dbReference type="NCBI Taxonomy" id="2259342"/>
    <lineage>
        <taxon>Bacteria</taxon>
        <taxon>Pseudomonadati</taxon>
        <taxon>Pseudomonadota</taxon>
        <taxon>Gammaproteobacteria</taxon>
        <taxon>Alteromonadales</taxon>
        <taxon>Alteromonadaceae</taxon>
        <taxon>Alteromonas/Salinimonas group</taxon>
        <taxon>Alteromonas</taxon>
    </lineage>
</organism>
<name>A0A3N5XXR4_9ALTE</name>
<proteinExistence type="predicted"/>
<dbReference type="Proteomes" id="UP000275281">
    <property type="component" value="Unassembled WGS sequence"/>
</dbReference>
<keyword evidence="2" id="KW-1185">Reference proteome</keyword>
<comment type="caution">
    <text evidence="1">The sequence shown here is derived from an EMBL/GenBank/DDBJ whole genome shotgun (WGS) entry which is preliminary data.</text>
</comment>
<dbReference type="AlphaFoldDB" id="A0A3N5XXR4"/>
<evidence type="ECO:0000313" key="2">
    <source>
        <dbReference type="Proteomes" id="UP000275281"/>
    </source>
</evidence>
<sequence>MTSHLLNVVSQQVTILNNLYSDSGQSKAVNEQALLDILNNKKLLRKYGYRLHKQLSGKQTANCLLDKIELTVDVTEAEQASIFTTLKRFSASVTDSYKLRNRTATRQQRYLSKYAKRLSVVFSSGVKVVLLYEPIMIARRIKVSFNPSKLSEIQLLQFFKLLKTALGKARYQEVLSSSFLNVIERAIDLYRVPKLFVHVLCDSRASVTFLRRDDSNGLWCEFERCGSRNSNPFKNYDIPARVCRIKNQDYSYNQLKDIQGTVRLERVFNGHSQSNEKRKNLSLQSIGTISEAFRGIRVMKPTFFPELNDQEKLEVLRNSLQAVFKTIEPGKKKAVLKHTCIIDKEKIESQFRQLLTNLANTLINV</sequence>